<reference evidence="2" key="1">
    <citation type="submission" date="2018-12" db="EMBL/GenBank/DDBJ databases">
        <title>Dusodibacter welbiota gen. nov., sp. nov., isolated from human faeces and emended description of the Oscillibacter genus.</title>
        <authorList>
            <person name="Le Roy T."/>
            <person name="Van der Smissen P."/>
            <person name="Delzenne N."/>
            <person name="Muccioli G."/>
            <person name="Collet J.F."/>
            <person name="Cani P.D."/>
        </authorList>
    </citation>
    <scope>NUCLEOTIDE SEQUENCE [LARGE SCALE GENOMIC DNA]</scope>
    <source>
        <strain evidence="2">J115</strain>
    </source>
</reference>
<dbReference type="InterPro" id="IPR023214">
    <property type="entry name" value="HAD_sf"/>
</dbReference>
<protein>
    <submittedName>
        <fullName evidence="1">HAD hydrolase family protein</fullName>
    </submittedName>
</protein>
<dbReference type="Gene3D" id="3.40.50.1000">
    <property type="entry name" value="HAD superfamily/HAD-like"/>
    <property type="match status" value="2"/>
</dbReference>
<proteinExistence type="predicted"/>
<dbReference type="Proteomes" id="UP000298642">
    <property type="component" value="Chromosome"/>
</dbReference>
<name>A0A4D7B0Z6_9FIRM</name>
<keyword evidence="2" id="KW-1185">Reference proteome</keyword>
<dbReference type="GO" id="GO:0016787">
    <property type="term" value="F:hydrolase activity"/>
    <property type="evidence" value="ECO:0007669"/>
    <property type="project" value="UniProtKB-KW"/>
</dbReference>
<dbReference type="RefSeq" id="WP_119310635.1">
    <property type="nucleotide sequence ID" value="NZ_CP034413.3"/>
</dbReference>
<evidence type="ECO:0000313" key="2">
    <source>
        <dbReference type="Proteomes" id="UP000298642"/>
    </source>
</evidence>
<dbReference type="InterPro" id="IPR036412">
    <property type="entry name" value="HAD-like_sf"/>
</dbReference>
<dbReference type="GeneID" id="89521675"/>
<dbReference type="KEGG" id="obj:EIO64_13775"/>
<keyword evidence="1" id="KW-0378">Hydrolase</keyword>
<accession>A0A4D7B0Z6</accession>
<evidence type="ECO:0000313" key="1">
    <source>
        <dbReference type="EMBL" id="QCI60147.1"/>
    </source>
</evidence>
<dbReference type="AlphaFoldDB" id="A0A4D7B0Z6"/>
<dbReference type="SUPFAM" id="SSF56784">
    <property type="entry name" value="HAD-like"/>
    <property type="match status" value="1"/>
</dbReference>
<sequence>MGTILFASDLDNTLLFSHRHRQPEDRCVERLNGAEQGFFTRETPDLLPQVVQRVHLLPITTRSIEQYQRIQWPDGTAPRIALTANGAVLLRDGQVDRAWYAASQALVRDHREALAAVLDHLTRQGGATSVRCVEGVYVYAAYPDIPAAERVARDWCGGSALQAVVSGRKVYFFPPGIDKGTALRRAVERFGPERVIAAGDSVIDVPMLRQADLALIPDAELLPRLPRERTRVCGRDCRFPDFVLENVLRYAASLENT</sequence>
<dbReference type="Pfam" id="PF00702">
    <property type="entry name" value="Hydrolase"/>
    <property type="match status" value="1"/>
</dbReference>
<organism evidence="1 2">
    <name type="scientific">Dysosmobacter welbionis</name>
    <dbReference type="NCBI Taxonomy" id="2093857"/>
    <lineage>
        <taxon>Bacteria</taxon>
        <taxon>Bacillati</taxon>
        <taxon>Bacillota</taxon>
        <taxon>Clostridia</taxon>
        <taxon>Eubacteriales</taxon>
        <taxon>Oscillospiraceae</taxon>
        <taxon>Dysosmobacter</taxon>
    </lineage>
</organism>
<dbReference type="EMBL" id="CP034413">
    <property type="protein sequence ID" value="QCI60147.1"/>
    <property type="molecule type" value="Genomic_DNA"/>
</dbReference>
<gene>
    <name evidence="1" type="ORF">EIO64_13775</name>
</gene>